<dbReference type="GO" id="GO:0030151">
    <property type="term" value="F:molybdenum ion binding"/>
    <property type="evidence" value="ECO:0007669"/>
    <property type="project" value="InterPro"/>
</dbReference>
<reference evidence="3" key="1">
    <citation type="submission" date="2022-01" db="EMBL/GenBank/DDBJ databases">
        <authorList>
            <person name="Braso-Vives M."/>
        </authorList>
    </citation>
    <scope>NUCLEOTIDE SEQUENCE</scope>
</reference>
<accession>A0A8J9ZU75</accession>
<gene>
    <name evidence="3" type="primary">MARC1</name>
    <name evidence="3" type="ORF">BLAG_LOCUS17755</name>
</gene>
<dbReference type="GO" id="GO:0030170">
    <property type="term" value="F:pyridoxal phosphate binding"/>
    <property type="evidence" value="ECO:0007669"/>
    <property type="project" value="InterPro"/>
</dbReference>
<evidence type="ECO:0000313" key="4">
    <source>
        <dbReference type="Proteomes" id="UP000838412"/>
    </source>
</evidence>
<organism evidence="3 4">
    <name type="scientific">Branchiostoma lanceolatum</name>
    <name type="common">Common lancelet</name>
    <name type="synonym">Amphioxus lanceolatum</name>
    <dbReference type="NCBI Taxonomy" id="7740"/>
    <lineage>
        <taxon>Eukaryota</taxon>
        <taxon>Metazoa</taxon>
        <taxon>Chordata</taxon>
        <taxon>Cephalochordata</taxon>
        <taxon>Leptocardii</taxon>
        <taxon>Amphioxiformes</taxon>
        <taxon>Branchiostomatidae</taxon>
        <taxon>Branchiostoma</taxon>
    </lineage>
</organism>
<dbReference type="GO" id="GO:0043546">
    <property type="term" value="F:molybdopterin cofactor binding"/>
    <property type="evidence" value="ECO:0007669"/>
    <property type="project" value="TreeGrafter"/>
</dbReference>
<keyword evidence="1" id="KW-0812">Transmembrane</keyword>
<keyword evidence="1" id="KW-0472">Membrane</keyword>
<dbReference type="GO" id="GO:0005743">
    <property type="term" value="C:mitochondrial inner membrane"/>
    <property type="evidence" value="ECO:0007669"/>
    <property type="project" value="TreeGrafter"/>
</dbReference>
<dbReference type="PROSITE" id="PS51340">
    <property type="entry name" value="MOSC"/>
    <property type="match status" value="1"/>
</dbReference>
<evidence type="ECO:0000259" key="2">
    <source>
        <dbReference type="PROSITE" id="PS51340"/>
    </source>
</evidence>
<dbReference type="GO" id="GO:0008940">
    <property type="term" value="F:nitrate reductase activity"/>
    <property type="evidence" value="ECO:0007669"/>
    <property type="project" value="TreeGrafter"/>
</dbReference>
<sequence>MSWEPNIKLAVLLGSATAVAIATALFFMRERGKKAKTRQGSYVEVGKVTQIFLYPLKSGRGWDLQQADSTRIGLRHDGVRDRQWMIIDEKNEFVTARKERRLVLVTSRLDPDGQLCLDAPGMPTLKVPVGMAEGAVINARLWGQKGEAFDCGDEAADWCSTYLKKPNCRLCYCADHLRKRQLEEDEVYGNLAKHGEEVGFQDLGQYLMISEASLANLNAKLEQPVTSRNFRPNIMVSGCVSHAEDSWKFVKIGEAEFRALKPCTRCVLTTVDPETGVRMGAEPLKTLRKYRQTTDSKFRKLIGDSPLFGTNLVTEKEGTIHVGDTVFASYN</sequence>
<keyword evidence="4" id="KW-1185">Reference proteome</keyword>
<dbReference type="PANTHER" id="PTHR14237:SF19">
    <property type="entry name" value="MITOCHONDRIAL AMIDOXIME REDUCING COMPONENT 1"/>
    <property type="match status" value="1"/>
</dbReference>
<dbReference type="SUPFAM" id="SSF141673">
    <property type="entry name" value="MOSC N-terminal domain-like"/>
    <property type="match status" value="1"/>
</dbReference>
<dbReference type="InterPro" id="IPR011037">
    <property type="entry name" value="Pyrv_Knase-like_insert_dom_sf"/>
</dbReference>
<dbReference type="SUPFAM" id="SSF50800">
    <property type="entry name" value="PK beta-barrel domain-like"/>
    <property type="match status" value="1"/>
</dbReference>
<dbReference type="InterPro" id="IPR005303">
    <property type="entry name" value="MOCOS_middle"/>
</dbReference>
<feature type="domain" description="MOSC" evidence="2">
    <location>
        <begin position="180"/>
        <end position="329"/>
    </location>
</feature>
<feature type="transmembrane region" description="Helical" evidence="1">
    <location>
        <begin position="6"/>
        <end position="28"/>
    </location>
</feature>
<name>A0A8J9ZU75_BRALA</name>
<dbReference type="Pfam" id="PF03473">
    <property type="entry name" value="MOSC"/>
    <property type="match status" value="1"/>
</dbReference>
<dbReference type="InterPro" id="IPR005302">
    <property type="entry name" value="MoCF_Sase_C"/>
</dbReference>
<dbReference type="PANTHER" id="PTHR14237">
    <property type="entry name" value="MOLYBDOPTERIN COFACTOR SULFURASE MOSC"/>
    <property type="match status" value="1"/>
</dbReference>
<keyword evidence="1" id="KW-1133">Transmembrane helix</keyword>
<evidence type="ECO:0000256" key="1">
    <source>
        <dbReference type="SAM" id="Phobius"/>
    </source>
</evidence>
<dbReference type="EMBL" id="OV696689">
    <property type="protein sequence ID" value="CAH1262880.1"/>
    <property type="molecule type" value="Genomic_DNA"/>
</dbReference>
<proteinExistence type="predicted"/>
<dbReference type="Pfam" id="PF03476">
    <property type="entry name" value="MOSC_N"/>
    <property type="match status" value="1"/>
</dbReference>
<evidence type="ECO:0000313" key="3">
    <source>
        <dbReference type="EMBL" id="CAH1262880.1"/>
    </source>
</evidence>
<dbReference type="GO" id="GO:0042126">
    <property type="term" value="P:nitrate metabolic process"/>
    <property type="evidence" value="ECO:0007669"/>
    <property type="project" value="TreeGrafter"/>
</dbReference>
<protein>
    <submittedName>
        <fullName evidence="3">MARC1 protein</fullName>
    </submittedName>
</protein>
<dbReference type="Proteomes" id="UP000838412">
    <property type="component" value="Chromosome 4"/>
</dbReference>
<dbReference type="AlphaFoldDB" id="A0A8J9ZU75"/>
<dbReference type="OrthoDB" id="17255at2759"/>